<dbReference type="PANTHER" id="PTHR43353:SF3">
    <property type="entry name" value="ALDEHYDE DEHYDROGENASE-RELATED"/>
    <property type="match status" value="1"/>
</dbReference>
<evidence type="ECO:0000313" key="4">
    <source>
        <dbReference type="EMBL" id="TCO17738.1"/>
    </source>
</evidence>
<name>A0A4R2H1S9_9SPHI</name>
<dbReference type="OrthoDB" id="9770537at2"/>
<evidence type="ECO:0000313" key="5">
    <source>
        <dbReference type="Proteomes" id="UP000295684"/>
    </source>
</evidence>
<feature type="domain" description="Aldehyde dehydrogenase" evidence="2">
    <location>
        <begin position="19"/>
        <end position="454"/>
    </location>
</feature>
<dbReference type="Gene3D" id="3.40.605.10">
    <property type="entry name" value="Aldehyde Dehydrogenase, Chain A, domain 1"/>
    <property type="match status" value="1"/>
</dbReference>
<dbReference type="InterPro" id="IPR044151">
    <property type="entry name" value="ALDH_KGSADH"/>
</dbReference>
<dbReference type="AlphaFoldDB" id="A0A4R2H1S9"/>
<dbReference type="EMBL" id="BMJO01000012">
    <property type="protein sequence ID" value="GGE71215.1"/>
    <property type="molecule type" value="Genomic_DNA"/>
</dbReference>
<sequence length="527" mass="56402">MNGKNIVASAYKEAVELNLKAVNPATGLLLEGEFCKASEQEINEALVSATESFEIYRNIHKDKKAAFLNAIADEIAAIGEDLVTRASAESGLPLPRLQGELGRTTGQLRLFANLVAEGSWVDAIIDTALPERQPLPRSDIRRMLIPMGPVVVFGASNFPLAFSVAGGDTASALAAGCPVIVKAHPAHYGASALVGEAIIKAVEKTGMPKGVFSLLYDDGYQVGTALVLHPLTKAVTFTGSYHGGMALINLAQQRAQPIPVFAEMGSINPVIFLPEAIENQAEELAKKYAASITLGAGQFCTNPGLMLAIASPDLEKFKQAIATAISLVPSATMLTEGIAKNYTKLSGNIIAENGIELLAVSEVKNTALQNQSEAKVAQVDAVSFIKNPKLQEEIFGPYSLLVVAKDKQELEEVIAVLQGQLTVTIMADKNELSQYQSLIHKLTDKTGRIILNGVPTGVEVCAAMQHGGPFPATNDSRFTSVGSTAIYRFVRPLAYQDWDQDLLPDELKDGNPLGIFRMVDQQFTKDI</sequence>
<dbReference type="SUPFAM" id="SSF53720">
    <property type="entry name" value="ALDH-like"/>
    <property type="match status" value="1"/>
</dbReference>
<dbReference type="GO" id="GO:0016620">
    <property type="term" value="F:oxidoreductase activity, acting on the aldehyde or oxo group of donors, NAD or NADP as acceptor"/>
    <property type="evidence" value="ECO:0007669"/>
    <property type="project" value="InterPro"/>
</dbReference>
<dbReference type="Proteomes" id="UP000295684">
    <property type="component" value="Unassembled WGS sequence"/>
</dbReference>
<reference evidence="3" key="1">
    <citation type="journal article" date="2014" name="Int. J. Syst. Evol. Microbiol.">
        <title>Complete genome of a new Firmicutes species belonging to the dominant human colonic microbiota ('Ruminococcus bicirculans') reveals two chromosomes and a selective capacity to utilize plant glucans.</title>
        <authorList>
            <consortium name="NISC Comparative Sequencing Program"/>
            <person name="Wegmann U."/>
            <person name="Louis P."/>
            <person name="Goesmann A."/>
            <person name="Henrissat B."/>
            <person name="Duncan S.H."/>
            <person name="Flint H.J."/>
        </authorList>
    </citation>
    <scope>NUCLEOTIDE SEQUENCE</scope>
    <source>
        <strain evidence="3">CGMCC 1.15644</strain>
    </source>
</reference>
<dbReference type="InterPro" id="IPR015590">
    <property type="entry name" value="Aldehyde_DH_dom"/>
</dbReference>
<keyword evidence="6" id="KW-1185">Reference proteome</keyword>
<dbReference type="InterPro" id="IPR016161">
    <property type="entry name" value="Ald_DH/histidinol_DH"/>
</dbReference>
<evidence type="ECO:0000313" key="6">
    <source>
        <dbReference type="Proteomes" id="UP000622648"/>
    </source>
</evidence>
<dbReference type="RefSeq" id="WP_132536468.1">
    <property type="nucleotide sequence ID" value="NZ_BMJO01000012.1"/>
</dbReference>
<evidence type="ECO:0000256" key="1">
    <source>
        <dbReference type="ARBA" id="ARBA00023002"/>
    </source>
</evidence>
<reference evidence="3" key="4">
    <citation type="submission" date="2024-05" db="EMBL/GenBank/DDBJ databases">
        <authorList>
            <person name="Sun Q."/>
            <person name="Zhou Y."/>
        </authorList>
    </citation>
    <scope>NUCLEOTIDE SEQUENCE</scope>
    <source>
        <strain evidence="3">CGMCC 1.15644</strain>
    </source>
</reference>
<evidence type="ECO:0000259" key="2">
    <source>
        <dbReference type="Pfam" id="PF00171"/>
    </source>
</evidence>
<dbReference type="Gene3D" id="3.40.309.10">
    <property type="entry name" value="Aldehyde Dehydrogenase, Chain A, domain 2"/>
    <property type="match status" value="1"/>
</dbReference>
<dbReference type="CDD" id="cd07129">
    <property type="entry name" value="ALDH_KGSADH"/>
    <property type="match status" value="1"/>
</dbReference>
<accession>A0A4R2H1S9</accession>
<gene>
    <name evidence="4" type="ORF">EV200_11310</name>
    <name evidence="3" type="ORF">GCM10011413_42490</name>
</gene>
<keyword evidence="1" id="KW-0560">Oxidoreductase</keyword>
<reference evidence="6" key="2">
    <citation type="journal article" date="2019" name="Int. J. Syst. Evol. Microbiol.">
        <title>The Global Catalogue of Microorganisms (GCM) 10K type strain sequencing project: providing services to taxonomists for standard genome sequencing and annotation.</title>
        <authorList>
            <consortium name="The Broad Institute Genomics Platform"/>
            <consortium name="The Broad Institute Genome Sequencing Center for Infectious Disease"/>
            <person name="Wu L."/>
            <person name="Ma J."/>
        </authorList>
    </citation>
    <scope>NUCLEOTIDE SEQUENCE [LARGE SCALE GENOMIC DNA]</scope>
    <source>
        <strain evidence="6">CGMCC 1.15644</strain>
    </source>
</reference>
<dbReference type="InterPro" id="IPR050740">
    <property type="entry name" value="Aldehyde_DH_Superfamily"/>
</dbReference>
<evidence type="ECO:0000313" key="3">
    <source>
        <dbReference type="EMBL" id="GGE71215.1"/>
    </source>
</evidence>
<organism evidence="4 5">
    <name type="scientific">Pedobacter psychrotolerans</name>
    <dbReference type="NCBI Taxonomy" id="1843235"/>
    <lineage>
        <taxon>Bacteria</taxon>
        <taxon>Pseudomonadati</taxon>
        <taxon>Bacteroidota</taxon>
        <taxon>Sphingobacteriia</taxon>
        <taxon>Sphingobacteriales</taxon>
        <taxon>Sphingobacteriaceae</taxon>
        <taxon>Pedobacter</taxon>
    </lineage>
</organism>
<proteinExistence type="predicted"/>
<dbReference type="Proteomes" id="UP000622648">
    <property type="component" value="Unassembled WGS sequence"/>
</dbReference>
<reference evidence="4 5" key="3">
    <citation type="submission" date="2019-03" db="EMBL/GenBank/DDBJ databases">
        <title>Genomic Encyclopedia of Type Strains, Phase IV (KMG-IV): sequencing the most valuable type-strain genomes for metagenomic binning, comparative biology and taxonomic classification.</title>
        <authorList>
            <person name="Goeker M."/>
        </authorList>
    </citation>
    <scope>NUCLEOTIDE SEQUENCE [LARGE SCALE GENOMIC DNA]</scope>
    <source>
        <strain evidence="4 5">DSM 103236</strain>
    </source>
</reference>
<dbReference type="PANTHER" id="PTHR43353">
    <property type="entry name" value="SUCCINATE-SEMIALDEHYDE DEHYDROGENASE, MITOCHONDRIAL"/>
    <property type="match status" value="1"/>
</dbReference>
<dbReference type="InterPro" id="IPR016162">
    <property type="entry name" value="Ald_DH_N"/>
</dbReference>
<protein>
    <submittedName>
        <fullName evidence="3">2,5-dioxovalerate dehydrogenase</fullName>
    </submittedName>
    <submittedName>
        <fullName evidence="4">NADP-dependent aldehyde dehydrogenase</fullName>
    </submittedName>
</protein>
<dbReference type="InterPro" id="IPR016163">
    <property type="entry name" value="Ald_DH_C"/>
</dbReference>
<comment type="caution">
    <text evidence="4">The sequence shown here is derived from an EMBL/GenBank/DDBJ whole genome shotgun (WGS) entry which is preliminary data.</text>
</comment>
<dbReference type="EMBL" id="SLWO01000013">
    <property type="protein sequence ID" value="TCO17738.1"/>
    <property type="molecule type" value="Genomic_DNA"/>
</dbReference>
<dbReference type="Pfam" id="PF00171">
    <property type="entry name" value="Aldedh"/>
    <property type="match status" value="1"/>
</dbReference>